<evidence type="ECO:0000313" key="7">
    <source>
        <dbReference type="EMBL" id="KKJ00461.1"/>
    </source>
</evidence>
<evidence type="ECO:0000259" key="4">
    <source>
        <dbReference type="Pfam" id="PF02878"/>
    </source>
</evidence>
<evidence type="ECO:0000259" key="5">
    <source>
        <dbReference type="Pfam" id="PF02879"/>
    </source>
</evidence>
<dbReference type="eggNOG" id="COG1109">
    <property type="taxonomic scope" value="Bacteria"/>
</dbReference>
<dbReference type="Proteomes" id="UP000034681">
    <property type="component" value="Unassembled WGS sequence"/>
</dbReference>
<dbReference type="Pfam" id="PF02878">
    <property type="entry name" value="PGM_PMM_I"/>
    <property type="match status" value="1"/>
</dbReference>
<comment type="similarity">
    <text evidence="2">Belongs to the phosphohexose mutase family.</text>
</comment>
<feature type="domain" description="Alpha-D-phosphohexomutase alpha/beta/alpha" evidence="4">
    <location>
        <begin position="21"/>
        <end position="156"/>
    </location>
</feature>
<evidence type="ECO:0000256" key="2">
    <source>
        <dbReference type="ARBA" id="ARBA00010231"/>
    </source>
</evidence>
<accession>A0A0M2PVJ7</accession>
<feature type="domain" description="Alpha-D-phosphohexomutase alpha/beta/alpha" evidence="5">
    <location>
        <begin position="204"/>
        <end position="292"/>
    </location>
</feature>
<dbReference type="InterPro" id="IPR005844">
    <property type="entry name" value="A-D-PHexomutase_a/b/a-I"/>
</dbReference>
<evidence type="ECO:0000259" key="6">
    <source>
        <dbReference type="Pfam" id="PF02880"/>
    </source>
</evidence>
<sequence>MNPSSLSSPVVSSFSWSKLQNGSDIRGVALDGVPGEAVNLTPAVAETLGKAFVTWLGTTLEKAPPQLTIAIGRDSRLSGPDLLAAVVAGMTSLGATVWEVGLASTPAMFMSTVTPGWQCQGAIMLTASHLPFNRNGLKFFTAQGGLGKPDITAILDLAAAGDWGSVPSDTAIGTVAQRDLMAVYAASLVEMIRSGANHPHHYATPLQGLKVIVDAGNGSGGFYAAQVLEPLGADTTGSQFLDPDGTFPNHVPNPEDPEAMAAICGAVVAAKADFGLIFDTDVDRGAAVDSQGKELNRNRLIALISAVVLQEHPASTIVTDSITSDGLTQFIEQHLGGTHHRFKRGYKNVINEAVGLNKAGQESWLAIETSGHGAMRENYFLDDGAYLVSKLLVELSKSKVAGRSITDLIANLQEPVESQEFRLKIKAEDFKTYGTQVIAALQDFAGQQPDWEIVPKNYEGVRIACGSPGESGWFLLRLSLHDPVMPLNIESNVAGGVAAIAARLQPFFQGCGDLADSALAG</sequence>
<dbReference type="InterPro" id="IPR016055">
    <property type="entry name" value="A-D-PHexomutase_a/b/a-I/II/III"/>
</dbReference>
<keyword evidence="8" id="KW-1185">Reference proteome</keyword>
<dbReference type="Pfam" id="PF02880">
    <property type="entry name" value="PGM_PMM_III"/>
    <property type="match status" value="1"/>
</dbReference>
<evidence type="ECO:0000256" key="3">
    <source>
        <dbReference type="ARBA" id="ARBA00022553"/>
    </source>
</evidence>
<dbReference type="PANTHER" id="PTHR42946:SF1">
    <property type="entry name" value="PHOSPHOGLUCOMUTASE (ALPHA-D-GLUCOSE-1,6-BISPHOSPHATE-DEPENDENT)"/>
    <property type="match status" value="1"/>
</dbReference>
<dbReference type="STRING" id="317619.GCA_000332315_00092"/>
<proteinExistence type="inferred from homology"/>
<dbReference type="Gene3D" id="3.40.120.10">
    <property type="entry name" value="Alpha-D-Glucose-1,6-Bisphosphate, subunit A, domain 3"/>
    <property type="match status" value="3"/>
</dbReference>
<protein>
    <submittedName>
        <fullName evidence="7">Phosphoglucomutase</fullName>
    </submittedName>
</protein>
<dbReference type="OrthoDB" id="9806956at2"/>
<dbReference type="InterPro" id="IPR050060">
    <property type="entry name" value="Phosphoglucosamine_mutase"/>
</dbReference>
<dbReference type="CDD" id="cd03089">
    <property type="entry name" value="PMM_PGM"/>
    <property type="match status" value="1"/>
</dbReference>
<comment type="caution">
    <text evidence="7">The sequence shown here is derived from an EMBL/GenBank/DDBJ whole genome shotgun (WGS) entry which is preliminary data.</text>
</comment>
<dbReference type="InterPro" id="IPR005841">
    <property type="entry name" value="Alpha-D-phosphohexomutase_SF"/>
</dbReference>
<dbReference type="InterPro" id="IPR005846">
    <property type="entry name" value="A-D-PHexomutase_a/b/a-III"/>
</dbReference>
<dbReference type="GO" id="GO:0005975">
    <property type="term" value="P:carbohydrate metabolic process"/>
    <property type="evidence" value="ECO:0007669"/>
    <property type="project" value="InterPro"/>
</dbReference>
<dbReference type="Pfam" id="PF02879">
    <property type="entry name" value="PGM_PMM_II"/>
    <property type="match status" value="1"/>
</dbReference>
<comment type="cofactor">
    <cofactor evidence="1">
        <name>Mg(2+)</name>
        <dbReference type="ChEBI" id="CHEBI:18420"/>
    </cofactor>
</comment>
<reference evidence="7" key="1">
    <citation type="submission" date="2012-04" db="EMBL/GenBank/DDBJ databases">
        <authorList>
            <person name="Borisov I.G."/>
            <person name="Ivanikova N.V."/>
            <person name="Pinevich A.V."/>
        </authorList>
    </citation>
    <scope>NUCLEOTIDE SEQUENCE</scope>
    <source>
        <strain evidence="7">CALU 1027</strain>
    </source>
</reference>
<dbReference type="PRINTS" id="PR00509">
    <property type="entry name" value="PGMPMM"/>
</dbReference>
<feature type="domain" description="Alpha-D-phosphohexomutase alpha/beta/alpha" evidence="6">
    <location>
        <begin position="298"/>
        <end position="412"/>
    </location>
</feature>
<name>A0A0M2PVJ7_PROHO</name>
<dbReference type="InterPro" id="IPR005845">
    <property type="entry name" value="A-D-PHexomutase_a/b/a-II"/>
</dbReference>
<organism evidence="7 8">
    <name type="scientific">Prochlorothrix hollandica PCC 9006 = CALU 1027</name>
    <dbReference type="NCBI Taxonomy" id="317619"/>
    <lineage>
        <taxon>Bacteria</taxon>
        <taxon>Bacillati</taxon>
        <taxon>Cyanobacteriota</taxon>
        <taxon>Cyanophyceae</taxon>
        <taxon>Prochlorotrichales</taxon>
        <taxon>Prochlorotrichaceae</taxon>
        <taxon>Prochlorothrix</taxon>
    </lineage>
</organism>
<dbReference type="EMBL" id="AJTX02000004">
    <property type="protein sequence ID" value="KKJ00461.1"/>
    <property type="molecule type" value="Genomic_DNA"/>
</dbReference>
<evidence type="ECO:0000313" key="8">
    <source>
        <dbReference type="Proteomes" id="UP000034681"/>
    </source>
</evidence>
<dbReference type="AlphaFoldDB" id="A0A0M2PVJ7"/>
<dbReference type="GO" id="GO:0004615">
    <property type="term" value="F:phosphomannomutase activity"/>
    <property type="evidence" value="ECO:0007669"/>
    <property type="project" value="TreeGrafter"/>
</dbReference>
<dbReference type="FunFam" id="3.40.120.10:FF:000010">
    <property type="entry name" value="phosphomannomutase/phosphoglucomutase isoform X1"/>
    <property type="match status" value="1"/>
</dbReference>
<keyword evidence="3" id="KW-0597">Phosphoprotein</keyword>
<evidence type="ECO:0000256" key="1">
    <source>
        <dbReference type="ARBA" id="ARBA00001946"/>
    </source>
</evidence>
<dbReference type="RefSeq" id="WP_044076243.1">
    <property type="nucleotide sequence ID" value="NZ_KB235933.1"/>
</dbReference>
<gene>
    <name evidence="7" type="ORF">PROH_06730</name>
</gene>
<dbReference type="SUPFAM" id="SSF53738">
    <property type="entry name" value="Phosphoglucomutase, first 3 domains"/>
    <property type="match status" value="3"/>
</dbReference>
<dbReference type="PANTHER" id="PTHR42946">
    <property type="entry name" value="PHOSPHOHEXOSE MUTASE"/>
    <property type="match status" value="1"/>
</dbReference>